<dbReference type="PROSITE" id="PS00687">
    <property type="entry name" value="ALDEHYDE_DEHYDR_GLU"/>
    <property type="match status" value="1"/>
</dbReference>
<dbReference type="InterPro" id="IPR016161">
    <property type="entry name" value="Ald_DH/histidinol_DH"/>
</dbReference>
<dbReference type="Pfam" id="PF00171">
    <property type="entry name" value="Aldedh"/>
    <property type="match status" value="1"/>
</dbReference>
<dbReference type="FunFam" id="3.40.309.10:FF:000004">
    <property type="entry name" value="Succinate-semialdehyde dehydrogenase I"/>
    <property type="match status" value="1"/>
</dbReference>
<sequence length="459" mass="49999">MDQLEVYNPSTNEIIERLNYTSHDEINSKIERAHKAFEEWKVVDAHERSAKLYQWANLIDAHQDELAELITLEGGKPLAEAKGEVIYANAYVKWYAEEAKRIYGRTIPANTPSKKIMIDKFPVGVVGAITPWNFPAAMITRKMAPALAAGCTIICKPAVKTPLTTIKLVALAHEAGIPEDAISYIIASGKDAGDIFTSHKLVNKVTFTGSTAVGKSLIEQSAQSVKNVTMELGGLAPLIVHKDADIEAAVDGTIASKFRNAGQTCICANRIFVHQDIADQYTTRLIEKVNELAVGDGFQADVKIGPLIDKAAVEKVMTHITDAQAKGGKLSRTVDDIQALKGNFLKPVVISNANLDMKVMHEETFGPVAPVMVYEDLDEAIKMANDTEFGLASYFFTNDYRTGLKLYNELEYGVVGWNDGGPSAAHAPFGGLKESGYGREGGTEGIELYLETKYLSIGI</sequence>
<dbReference type="PANTHER" id="PTHR43353:SF5">
    <property type="entry name" value="SUCCINATE-SEMIALDEHYDE DEHYDROGENASE, MITOCHONDRIAL"/>
    <property type="match status" value="1"/>
</dbReference>
<evidence type="ECO:0000256" key="4">
    <source>
        <dbReference type="PROSITE-ProRule" id="PRU10007"/>
    </source>
</evidence>
<dbReference type="EMBL" id="LAKJ01000002">
    <property type="protein sequence ID" value="KKI65297.1"/>
    <property type="molecule type" value="Genomic_DNA"/>
</dbReference>
<reference evidence="7 8" key="1">
    <citation type="submission" date="2015-03" db="EMBL/GenBank/DDBJ databases">
        <title>Genome Assembly of Staphylococcus cohnii subsp. cohnii strain G22B2.</title>
        <authorList>
            <person name="Nair G."/>
            <person name="Kaur G."/>
            <person name="Khatri I."/>
            <person name="Singh N.K."/>
            <person name="Sathyabama S."/>
            <person name="Maurya S.K."/>
            <person name="Subramanian S."/>
            <person name="Agrewala J.N."/>
            <person name="Mayilraj S."/>
        </authorList>
    </citation>
    <scope>NUCLEOTIDE SEQUENCE [LARGE SCALE GENOMIC DNA]</scope>
    <source>
        <strain evidence="7 8">G22B2</strain>
    </source>
</reference>
<accession>A0A0M2NZA8</accession>
<evidence type="ECO:0000313" key="7">
    <source>
        <dbReference type="EMBL" id="KKI65297.1"/>
    </source>
</evidence>
<dbReference type="CDD" id="cd07103">
    <property type="entry name" value="ALDH_F5_SSADH_GabD"/>
    <property type="match status" value="1"/>
</dbReference>
<evidence type="ECO:0000256" key="1">
    <source>
        <dbReference type="ARBA" id="ARBA00009986"/>
    </source>
</evidence>
<evidence type="ECO:0000313" key="8">
    <source>
        <dbReference type="Proteomes" id="UP000034455"/>
    </source>
</evidence>
<keyword evidence="3" id="KW-0520">NAD</keyword>
<dbReference type="InterPro" id="IPR015590">
    <property type="entry name" value="Aldehyde_DH_dom"/>
</dbReference>
<evidence type="ECO:0000256" key="2">
    <source>
        <dbReference type="ARBA" id="ARBA00023002"/>
    </source>
</evidence>
<dbReference type="InterPro" id="IPR050740">
    <property type="entry name" value="Aldehyde_DH_Superfamily"/>
</dbReference>
<dbReference type="GO" id="GO:0004777">
    <property type="term" value="F:succinate-semialdehyde dehydrogenase (NAD+) activity"/>
    <property type="evidence" value="ECO:0007669"/>
    <property type="project" value="TreeGrafter"/>
</dbReference>
<dbReference type="SUPFAM" id="SSF53720">
    <property type="entry name" value="ALDH-like"/>
    <property type="match status" value="1"/>
</dbReference>
<gene>
    <name evidence="7" type="ORF">UF66_1254</name>
</gene>
<evidence type="ECO:0000256" key="3">
    <source>
        <dbReference type="ARBA" id="ARBA00023027"/>
    </source>
</evidence>
<dbReference type="InterPro" id="IPR016160">
    <property type="entry name" value="Ald_DH_CS_CYS"/>
</dbReference>
<comment type="caution">
    <text evidence="7">The sequence shown here is derived from an EMBL/GenBank/DDBJ whole genome shotgun (WGS) entry which is preliminary data.</text>
</comment>
<dbReference type="PROSITE" id="PS00070">
    <property type="entry name" value="ALDEHYDE_DEHYDR_CYS"/>
    <property type="match status" value="1"/>
</dbReference>
<organism evidence="7 8">
    <name type="scientific">Staphylococcus cohnii subsp. cohnii</name>
    <dbReference type="NCBI Taxonomy" id="74704"/>
    <lineage>
        <taxon>Bacteria</taxon>
        <taxon>Bacillati</taxon>
        <taxon>Bacillota</taxon>
        <taxon>Bacilli</taxon>
        <taxon>Bacillales</taxon>
        <taxon>Staphylococcaceae</taxon>
        <taxon>Staphylococcus</taxon>
        <taxon>Staphylococcus cohnii species complex</taxon>
    </lineage>
</organism>
<keyword evidence="2 5" id="KW-0560">Oxidoreductase</keyword>
<name>A0A0M2NZA8_STACC</name>
<dbReference type="RefSeq" id="WP_019469117.1">
    <property type="nucleotide sequence ID" value="NZ_LAKJ01000002.1"/>
</dbReference>
<evidence type="ECO:0000259" key="6">
    <source>
        <dbReference type="Pfam" id="PF00171"/>
    </source>
</evidence>
<protein>
    <submittedName>
        <fullName evidence="7">Aldehyde dehydrogenase B</fullName>
    </submittedName>
</protein>
<dbReference type="InterPro" id="IPR016162">
    <property type="entry name" value="Ald_DH_N"/>
</dbReference>
<dbReference type="GO" id="GO:0009450">
    <property type="term" value="P:gamma-aminobutyric acid catabolic process"/>
    <property type="evidence" value="ECO:0007669"/>
    <property type="project" value="TreeGrafter"/>
</dbReference>
<dbReference type="Gene3D" id="3.40.605.10">
    <property type="entry name" value="Aldehyde Dehydrogenase, Chain A, domain 1"/>
    <property type="match status" value="1"/>
</dbReference>
<dbReference type="Proteomes" id="UP000034455">
    <property type="component" value="Unassembled WGS sequence"/>
</dbReference>
<dbReference type="InterPro" id="IPR016163">
    <property type="entry name" value="Ald_DH_C"/>
</dbReference>
<proteinExistence type="inferred from homology"/>
<dbReference type="FunFam" id="3.40.605.10:FF:000005">
    <property type="entry name" value="Succinate-semialdehyde dehydrogenase I"/>
    <property type="match status" value="1"/>
</dbReference>
<dbReference type="InterPro" id="IPR029510">
    <property type="entry name" value="Ald_DH_CS_GLU"/>
</dbReference>
<dbReference type="PATRIC" id="fig|74704.6.peg.1288"/>
<feature type="domain" description="Aldehyde dehydrogenase" evidence="6">
    <location>
        <begin position="3"/>
        <end position="454"/>
    </location>
</feature>
<dbReference type="AlphaFoldDB" id="A0A0M2NZA8"/>
<dbReference type="Gene3D" id="3.40.309.10">
    <property type="entry name" value="Aldehyde Dehydrogenase, Chain A, domain 2"/>
    <property type="match status" value="1"/>
</dbReference>
<dbReference type="PANTHER" id="PTHR43353">
    <property type="entry name" value="SUCCINATE-SEMIALDEHYDE DEHYDROGENASE, MITOCHONDRIAL"/>
    <property type="match status" value="1"/>
</dbReference>
<evidence type="ECO:0000256" key="5">
    <source>
        <dbReference type="RuleBase" id="RU003345"/>
    </source>
</evidence>
<feature type="active site" evidence="4">
    <location>
        <position position="231"/>
    </location>
</feature>
<comment type="similarity">
    <text evidence="1 5">Belongs to the aldehyde dehydrogenase family.</text>
</comment>